<name>A0ABV7EF35_9SPHN</name>
<organism evidence="2 3">
    <name type="scientific">Alteraurantiacibacter lauratis</name>
    <dbReference type="NCBI Taxonomy" id="2054627"/>
    <lineage>
        <taxon>Bacteria</taxon>
        <taxon>Pseudomonadati</taxon>
        <taxon>Pseudomonadota</taxon>
        <taxon>Alphaproteobacteria</taxon>
        <taxon>Sphingomonadales</taxon>
        <taxon>Erythrobacteraceae</taxon>
        <taxon>Alteraurantiacibacter</taxon>
    </lineage>
</organism>
<dbReference type="EMBL" id="JBHRSU010000003">
    <property type="protein sequence ID" value="MFC3100020.1"/>
    <property type="molecule type" value="Genomic_DNA"/>
</dbReference>
<protein>
    <submittedName>
        <fullName evidence="2">MerR family transcriptional regulator</fullName>
    </submittedName>
</protein>
<comment type="caution">
    <text evidence="2">The sequence shown here is derived from an EMBL/GenBank/DDBJ whole genome shotgun (WGS) entry which is preliminary data.</text>
</comment>
<dbReference type="RefSeq" id="WP_188236042.1">
    <property type="nucleotide sequence ID" value="NZ_JBANRN010000005.1"/>
</dbReference>
<proteinExistence type="predicted"/>
<dbReference type="InterPro" id="IPR009061">
    <property type="entry name" value="DNA-bd_dom_put_sf"/>
</dbReference>
<dbReference type="SMART" id="SM00422">
    <property type="entry name" value="HTH_MERR"/>
    <property type="match status" value="1"/>
</dbReference>
<feature type="domain" description="HTH merR-type" evidence="1">
    <location>
        <begin position="6"/>
        <end position="76"/>
    </location>
</feature>
<evidence type="ECO:0000259" key="1">
    <source>
        <dbReference type="SMART" id="SM00422"/>
    </source>
</evidence>
<dbReference type="Gene3D" id="1.10.1660.10">
    <property type="match status" value="1"/>
</dbReference>
<reference evidence="3" key="1">
    <citation type="journal article" date="2019" name="Int. J. Syst. Evol. Microbiol.">
        <title>The Global Catalogue of Microorganisms (GCM) 10K type strain sequencing project: providing services to taxonomists for standard genome sequencing and annotation.</title>
        <authorList>
            <consortium name="The Broad Institute Genomics Platform"/>
            <consortium name="The Broad Institute Genome Sequencing Center for Infectious Disease"/>
            <person name="Wu L."/>
            <person name="Ma J."/>
        </authorList>
    </citation>
    <scope>NUCLEOTIDE SEQUENCE [LARGE SCALE GENOMIC DNA]</scope>
    <source>
        <strain evidence="3">KCTC 52606</strain>
    </source>
</reference>
<keyword evidence="3" id="KW-1185">Reference proteome</keyword>
<evidence type="ECO:0000313" key="3">
    <source>
        <dbReference type="Proteomes" id="UP001595378"/>
    </source>
</evidence>
<dbReference type="Proteomes" id="UP001595378">
    <property type="component" value="Unassembled WGS sequence"/>
</dbReference>
<dbReference type="InterPro" id="IPR000551">
    <property type="entry name" value="MerR-type_HTH_dom"/>
</dbReference>
<accession>A0ABV7EF35</accession>
<gene>
    <name evidence="2" type="ORF">ACFODK_03850</name>
</gene>
<dbReference type="SUPFAM" id="SSF46955">
    <property type="entry name" value="Putative DNA-binding domain"/>
    <property type="match status" value="1"/>
</dbReference>
<evidence type="ECO:0000313" key="2">
    <source>
        <dbReference type="EMBL" id="MFC3100020.1"/>
    </source>
</evidence>
<dbReference type="Pfam" id="PF13411">
    <property type="entry name" value="MerR_1"/>
    <property type="match status" value="1"/>
</dbReference>
<sequence length="112" mass="12212">MTERTFTIDAVCAATGVSPACIHKWINLQYVNPIHPTRRGVHRPFTLRDAIHLAAIKQLQVLGLPVSRAATIIGHSPLETAGQDVLTARIGDAEIRLDMTAIAARVRTRLLA</sequence>